<reference evidence="2 3" key="1">
    <citation type="journal article" date="2014" name="Nat. Commun.">
        <title>Molecular traces of alternative social organization in a termite genome.</title>
        <authorList>
            <person name="Terrapon N."/>
            <person name="Li C."/>
            <person name="Robertson H.M."/>
            <person name="Ji L."/>
            <person name="Meng X."/>
            <person name="Booth W."/>
            <person name="Chen Z."/>
            <person name="Childers C.P."/>
            <person name="Glastad K.M."/>
            <person name="Gokhale K."/>
            <person name="Gowin J."/>
            <person name="Gronenberg W."/>
            <person name="Hermansen R.A."/>
            <person name="Hu H."/>
            <person name="Hunt B.G."/>
            <person name="Huylmans A.K."/>
            <person name="Khalil S.M."/>
            <person name="Mitchell R.D."/>
            <person name="Munoz-Torres M.C."/>
            <person name="Mustard J.A."/>
            <person name="Pan H."/>
            <person name="Reese J.T."/>
            <person name="Scharf M.E."/>
            <person name="Sun F."/>
            <person name="Vogel H."/>
            <person name="Xiao J."/>
            <person name="Yang W."/>
            <person name="Yang Z."/>
            <person name="Yang Z."/>
            <person name="Zhou J."/>
            <person name="Zhu J."/>
            <person name="Brent C.S."/>
            <person name="Elsik C.G."/>
            <person name="Goodisman M.A."/>
            <person name="Liberles D.A."/>
            <person name="Roe R.M."/>
            <person name="Vargo E.L."/>
            <person name="Vilcinskas A."/>
            <person name="Wang J."/>
            <person name="Bornberg-Bauer E."/>
            <person name="Korb J."/>
            <person name="Zhang G."/>
            <person name="Liebig J."/>
        </authorList>
    </citation>
    <scope>NUCLEOTIDE SEQUENCE [LARGE SCALE GENOMIC DNA]</scope>
    <source>
        <tissue evidence="2">Whole organism</tissue>
    </source>
</reference>
<feature type="compositionally biased region" description="Basic residues" evidence="1">
    <location>
        <begin position="44"/>
        <end position="54"/>
    </location>
</feature>
<dbReference type="InParanoid" id="A0A067R5V4"/>
<feature type="region of interest" description="Disordered" evidence="1">
    <location>
        <begin position="29"/>
        <end position="57"/>
    </location>
</feature>
<evidence type="ECO:0000256" key="1">
    <source>
        <dbReference type="SAM" id="MobiDB-lite"/>
    </source>
</evidence>
<evidence type="ECO:0000313" key="3">
    <source>
        <dbReference type="Proteomes" id="UP000027135"/>
    </source>
</evidence>
<protein>
    <submittedName>
        <fullName evidence="2">Uncharacterized protein</fullName>
    </submittedName>
</protein>
<evidence type="ECO:0000313" key="2">
    <source>
        <dbReference type="EMBL" id="KDR14729.1"/>
    </source>
</evidence>
<sequence>MAKLYRGDNYCFLKTWRYADVRSLRNEETWRKGRRNREKEGKKGVKKERRKMQRGKQQLEGWKCVLLGVHWHSRGVLHTSRALTSVGRQMQQWNLRLLFH</sequence>
<dbReference type="Proteomes" id="UP000027135">
    <property type="component" value="Unassembled WGS sequence"/>
</dbReference>
<dbReference type="AlphaFoldDB" id="A0A067R5V4"/>
<feature type="compositionally biased region" description="Basic and acidic residues" evidence="1">
    <location>
        <begin position="29"/>
        <end position="43"/>
    </location>
</feature>
<proteinExistence type="predicted"/>
<accession>A0A067R5V4</accession>
<organism evidence="2 3">
    <name type="scientific">Zootermopsis nevadensis</name>
    <name type="common">Dampwood termite</name>
    <dbReference type="NCBI Taxonomy" id="136037"/>
    <lineage>
        <taxon>Eukaryota</taxon>
        <taxon>Metazoa</taxon>
        <taxon>Ecdysozoa</taxon>
        <taxon>Arthropoda</taxon>
        <taxon>Hexapoda</taxon>
        <taxon>Insecta</taxon>
        <taxon>Pterygota</taxon>
        <taxon>Neoptera</taxon>
        <taxon>Polyneoptera</taxon>
        <taxon>Dictyoptera</taxon>
        <taxon>Blattodea</taxon>
        <taxon>Blattoidea</taxon>
        <taxon>Termitoidae</taxon>
        <taxon>Termopsidae</taxon>
        <taxon>Zootermopsis</taxon>
    </lineage>
</organism>
<gene>
    <name evidence="2" type="ORF">L798_11657</name>
</gene>
<keyword evidence="3" id="KW-1185">Reference proteome</keyword>
<dbReference type="EMBL" id="KK852866">
    <property type="protein sequence ID" value="KDR14729.1"/>
    <property type="molecule type" value="Genomic_DNA"/>
</dbReference>
<name>A0A067R5V4_ZOONE</name>